<dbReference type="InterPro" id="IPR004859">
    <property type="entry name" value="Xrn1_N"/>
</dbReference>
<dbReference type="GO" id="GO:0004534">
    <property type="term" value="F:5'-3' RNA exonuclease activity"/>
    <property type="evidence" value="ECO:0007669"/>
    <property type="project" value="TreeGrafter"/>
</dbReference>
<reference evidence="11" key="1">
    <citation type="journal article" date="2014" name="Nucleic Acids Res.">
        <title>The evolutionary dynamics of variant antigen genes in Babesia reveal a history of genomic innovation underlying host-parasite interaction.</title>
        <authorList>
            <person name="Jackson A.P."/>
            <person name="Otto T.D."/>
            <person name="Darby A."/>
            <person name="Ramaprasad A."/>
            <person name="Xia D."/>
            <person name="Echaide I.E."/>
            <person name="Farber M."/>
            <person name="Gahlot S."/>
            <person name="Gamble J."/>
            <person name="Gupta D."/>
            <person name="Gupta Y."/>
            <person name="Jackson L."/>
            <person name="Malandrin L."/>
            <person name="Malas T.B."/>
            <person name="Moussa E."/>
            <person name="Nair M."/>
            <person name="Reid A.J."/>
            <person name="Sanders M."/>
            <person name="Sharma J."/>
            <person name="Tracey A."/>
            <person name="Quail M.A."/>
            <person name="Weir W."/>
            <person name="Wastling J.M."/>
            <person name="Hall N."/>
            <person name="Willadsen P."/>
            <person name="Lingelbach K."/>
            <person name="Shiels B."/>
            <person name="Tait A."/>
            <person name="Berriman M."/>
            <person name="Allred D.R."/>
            <person name="Pain A."/>
        </authorList>
    </citation>
    <scope>NUCLEOTIDE SEQUENCE [LARGE SCALE GENOMIC DNA]</scope>
    <source>
        <strain evidence="11">Bond</strain>
    </source>
</reference>
<dbReference type="InterPro" id="IPR027073">
    <property type="entry name" value="5_3_exoribonuclease"/>
</dbReference>
<dbReference type="OrthoDB" id="372487at2759"/>
<gene>
    <name evidence="10" type="ORF">BBBOND_0103100</name>
</gene>
<feature type="domain" description="5'-3' exoribonuclease 1 D1" evidence="8">
    <location>
        <begin position="760"/>
        <end position="829"/>
    </location>
</feature>
<dbReference type="OMA" id="VYINHNE"/>
<dbReference type="EMBL" id="LK391707">
    <property type="protein sequence ID" value="CDR93988.1"/>
    <property type="molecule type" value="Genomic_DNA"/>
</dbReference>
<dbReference type="GO" id="GO:0000956">
    <property type="term" value="P:nuclear-transcribed mRNA catabolic process"/>
    <property type="evidence" value="ECO:0007669"/>
    <property type="project" value="TreeGrafter"/>
</dbReference>
<evidence type="ECO:0000313" key="11">
    <source>
        <dbReference type="Proteomes" id="UP000033188"/>
    </source>
</evidence>
<evidence type="ECO:0000256" key="4">
    <source>
        <dbReference type="ARBA" id="ARBA00038299"/>
    </source>
</evidence>
<dbReference type="GO" id="GO:0003723">
    <property type="term" value="F:RNA binding"/>
    <property type="evidence" value="ECO:0007669"/>
    <property type="project" value="TreeGrafter"/>
</dbReference>
<accession>A0A061CZZ3</accession>
<keyword evidence="11" id="KW-1185">Reference proteome</keyword>
<dbReference type="PANTHER" id="PTHR12341">
    <property type="entry name" value="5'-&gt;3' EXORIBONUCLEASE"/>
    <property type="match status" value="1"/>
</dbReference>
<dbReference type="Gene3D" id="2.30.30.750">
    <property type="match status" value="1"/>
</dbReference>
<evidence type="ECO:0000256" key="2">
    <source>
        <dbReference type="ARBA" id="ARBA00022801"/>
    </source>
</evidence>
<dbReference type="Pfam" id="PF18332">
    <property type="entry name" value="XRN1_D1"/>
    <property type="match status" value="1"/>
</dbReference>
<keyword evidence="1" id="KW-0540">Nuclease</keyword>
<dbReference type="Gene3D" id="3.40.50.12390">
    <property type="match status" value="2"/>
</dbReference>
<dbReference type="RefSeq" id="XP_012766174.1">
    <property type="nucleotide sequence ID" value="XM_012910720.1"/>
</dbReference>
<dbReference type="InterPro" id="IPR040992">
    <property type="entry name" value="XRN1_D1"/>
</dbReference>
<feature type="domain" description="Xrn1 helical" evidence="6">
    <location>
        <begin position="566"/>
        <end position="645"/>
    </location>
</feature>
<keyword evidence="2" id="KW-0378">Hydrolase</keyword>
<evidence type="ECO:0000256" key="1">
    <source>
        <dbReference type="ARBA" id="ARBA00022722"/>
    </source>
</evidence>
<feature type="domain" description="Exoribonuclease Xrn1 D2/D3" evidence="9">
    <location>
        <begin position="1150"/>
        <end position="1187"/>
    </location>
</feature>
<dbReference type="Pfam" id="PF17846">
    <property type="entry name" value="XRN_M"/>
    <property type="match status" value="2"/>
</dbReference>
<dbReference type="InterPro" id="IPR041106">
    <property type="entry name" value="XRN1_D2_D3"/>
</dbReference>
<evidence type="ECO:0000313" key="10">
    <source>
        <dbReference type="EMBL" id="CDR93988.1"/>
    </source>
</evidence>
<keyword evidence="3" id="KW-0269">Exonuclease</keyword>
<evidence type="ECO:0000259" key="8">
    <source>
        <dbReference type="Pfam" id="PF18332"/>
    </source>
</evidence>
<dbReference type="Proteomes" id="UP000033188">
    <property type="component" value="Chromosome 1"/>
</dbReference>
<feature type="domain" description="Xrn1 helical" evidence="6">
    <location>
        <begin position="319"/>
        <end position="539"/>
    </location>
</feature>
<comment type="similarity">
    <text evidence="4">Belongs to the 5'-3' exonuclease family.</text>
</comment>
<dbReference type="Pfam" id="PF18334">
    <property type="entry name" value="XRN1_D2_D3"/>
    <property type="match status" value="1"/>
</dbReference>
<evidence type="ECO:0000256" key="3">
    <source>
        <dbReference type="ARBA" id="ARBA00022839"/>
    </source>
</evidence>
<dbReference type="Pfam" id="PF18129">
    <property type="entry name" value="SH3_12"/>
    <property type="match status" value="1"/>
</dbReference>
<name>A0A061CZZ3_BABBI</name>
<protein>
    <submittedName>
        <fullName evidence="10">5'-3' exoribonuclease (XRN2), putative</fullName>
    </submittedName>
</protein>
<dbReference type="Pfam" id="PF03159">
    <property type="entry name" value="XRN_N"/>
    <property type="match status" value="1"/>
</dbReference>
<evidence type="ECO:0000259" key="9">
    <source>
        <dbReference type="Pfam" id="PF18334"/>
    </source>
</evidence>
<proteinExistence type="inferred from homology"/>
<dbReference type="InterPro" id="IPR041412">
    <property type="entry name" value="Xrn1_helical"/>
</dbReference>
<sequence length="1389" mass="156681">MGVPGFFKWLAQRYPLICETYRGSAAEKDDAFKLLRSFEADDHSGQAQNVPEGFDNLYIDVNGIIHNCSHSVEELCQGIRCEEDIFVLIFQYINNLVKIVRPRKLLYLAVDGVAPRAKIMQQRDRRFRSARDSKHNDVVFKAVQEELGCDNAQAKAAEGGEAFKFDPIQITPGTLFMERLSVRLQFFANMMINDHKAWKNIKIVVSGSDVPGEGEHKIAEYIRNNKAQRHNEASAGGRACYVSHCIYGLDADLILLSLATHEPYICLIREQIYFTNRQTSSRMMMNMNDYIFLHIGILREYILNDLLQPAQLRKSPGSIDRVVDDFVLLSMFVGNDFLPHGKFSKIADGGFNHFINYYIRYIERRFSESPKADLWLVTGCGEVNYDNLKMFLGNLVKHEASCINSELGGGHDEANRSRGRSSNKNAHGEVTVIDVENCRIATDTTEFMAKYGKQPKLAAEWKARYYFAKMGIASDVILLPDGADRHNPNGPPLTIGEVVHDYLEGIQWVMYYYYRGVPSWSWYLRCKYAPLLADVQKFLKTDVIRSKVMRKGGVAMGGPVTLSTAMGIKFALEEPCTPFEQLMMILPPDSAYLLPSIFANLITDKESPLHKYYPEKFDIDMDDTNVPWGGVTLLPVVPLVELRILMNHVLLGDEVANIDKNVGLPRKLYYIESRRLTEDEKCRNNVGIARIYFSNPESQGTTVNSPMTVFGNIVGCKVEYEPFFNPTLKRGQTFPTQLMMDSRHAEDGQRDRYLGDNIWFPSLSTLPFTPFTRSGVNVFQIRSHLPSMYLWIRQPFHHNAVRNLMNAARAKYVTVGYPYQHIGRLEAIYTPYVTITNGRLHVGSPQELVALLTSIRQNLSKRGVIVSHKSPEPSIDDANYHNYVKMSRKLLYKLFDGLPGCELSNDMPSVRNARSLKLDLLCENVVVKYRVVDINLQDTERTEHSLLTFVRFIDHVSEGVPQMERAVVRGKAASSSQVELSNNLNEMIALKSAIVQHEMMYGRYSKPLIKAVCIMKGSLYGAVGSIEKVGNSFDNISAVFSIPDYRVTIGENALQMYQKHQKITHILEGREQVNWYSFDQICRMTGLSTATASAIFHLLACGKHASDIGMHLALWSDEKSCVMCLPGYTRCDDTVLTAERMSNPDSLLRGVEYSSKVVALVEDYRTNFPELFEHLHKNAGKANSTAKGEYRHHVNLDGVFVGSPELVEYKKGQLAHYVSSQVFRRLKLTIGNYRCLTPSDIEGITNTYDQDPGSEDGASCKLVRVSHIRNLHIPSYNTGTVFTHEDSITLGQCVVYINHNEVVPLGARGTVVGIYPQNSSGSGRLFEVLLERTFVGASDLFGRCGMMRGIIASVADILPLYDEAIPDQAMWSASNQSNDRANAHYVSYV</sequence>
<dbReference type="KEGG" id="bbig:BBBOND_0103100"/>
<feature type="domain" description="5'-3' exoribonuclease 1 SH3-like" evidence="7">
    <location>
        <begin position="1287"/>
        <end position="1358"/>
    </location>
</feature>
<dbReference type="STRING" id="5866.A0A061CZZ3"/>
<dbReference type="InterPro" id="IPR041385">
    <property type="entry name" value="SH3_12"/>
</dbReference>
<dbReference type="CDD" id="cd18673">
    <property type="entry name" value="PIN_XRN1-2-like"/>
    <property type="match status" value="1"/>
</dbReference>
<dbReference type="GO" id="GO:0005634">
    <property type="term" value="C:nucleus"/>
    <property type="evidence" value="ECO:0007669"/>
    <property type="project" value="TreeGrafter"/>
</dbReference>
<feature type="domain" description="Xrn1 N-terminal" evidence="5">
    <location>
        <begin position="1"/>
        <end position="271"/>
    </location>
</feature>
<dbReference type="GeneID" id="24562529"/>
<dbReference type="Gene3D" id="1.25.40.1050">
    <property type="match status" value="1"/>
</dbReference>
<organism evidence="10 11">
    <name type="scientific">Babesia bigemina</name>
    <dbReference type="NCBI Taxonomy" id="5866"/>
    <lineage>
        <taxon>Eukaryota</taxon>
        <taxon>Sar</taxon>
        <taxon>Alveolata</taxon>
        <taxon>Apicomplexa</taxon>
        <taxon>Aconoidasida</taxon>
        <taxon>Piroplasmida</taxon>
        <taxon>Babesiidae</taxon>
        <taxon>Babesia</taxon>
    </lineage>
</organism>
<dbReference type="InterPro" id="IPR047008">
    <property type="entry name" value="XRN1_SH3_sf"/>
</dbReference>
<dbReference type="VEuPathDB" id="PiroplasmaDB:BBBOND_0103100"/>
<dbReference type="PANTHER" id="PTHR12341:SF7">
    <property type="entry name" value="5'-3' EXORIBONUCLEASE 1"/>
    <property type="match status" value="1"/>
</dbReference>
<evidence type="ECO:0000259" key="5">
    <source>
        <dbReference type="Pfam" id="PF03159"/>
    </source>
</evidence>
<evidence type="ECO:0000259" key="7">
    <source>
        <dbReference type="Pfam" id="PF18129"/>
    </source>
</evidence>
<evidence type="ECO:0000259" key="6">
    <source>
        <dbReference type="Pfam" id="PF17846"/>
    </source>
</evidence>